<sequence length="255" mass="29288">MLVTPDMTSCRPWFPAYRQNPLFPLHLPLPQPITPSPPITKSDEEDNSPEGKRRRTRTNFSGWQLEQLEIAFQDSHYPDVFMREALALKLNLAESRIQVWFQNRRAKWRKKENTKKGPGRPPHNAHPQTCSGEPLTKDELERRENARMEKKRRKQQERKLHQKSGGDSNGEREDEDVDVVGGVEEPDVSPDWKNSFSIASLLQADKVPRGRRPNCKYPRVQACKTQPLAALGMFHPLFPITQPAGFQIQAPPVSE</sequence>
<protein>
    <submittedName>
        <fullName evidence="15">DgyrCDS11990</fullName>
    </submittedName>
</protein>
<dbReference type="Proteomes" id="UP000549394">
    <property type="component" value="Unassembled WGS sequence"/>
</dbReference>
<evidence type="ECO:0000313" key="15">
    <source>
        <dbReference type="EMBL" id="CAD5123668.1"/>
    </source>
</evidence>
<dbReference type="OrthoDB" id="6159439at2759"/>
<keyword evidence="7 11" id="KW-0371">Homeobox</keyword>
<dbReference type="GO" id="GO:1990837">
    <property type="term" value="F:sequence-specific double-stranded DNA binding"/>
    <property type="evidence" value="ECO:0007669"/>
    <property type="project" value="TreeGrafter"/>
</dbReference>
<feature type="region of interest" description="Disordered" evidence="13">
    <location>
        <begin position="108"/>
        <end position="191"/>
    </location>
</feature>
<dbReference type="GO" id="GO:0005634">
    <property type="term" value="C:nucleus"/>
    <property type="evidence" value="ECO:0007669"/>
    <property type="project" value="UniProtKB-SubCell"/>
</dbReference>
<gene>
    <name evidence="15" type="ORF">DGYR_LOCUS11326</name>
</gene>
<dbReference type="AlphaFoldDB" id="A0A7I8W596"/>
<evidence type="ECO:0000256" key="9">
    <source>
        <dbReference type="ARBA" id="ARBA00023242"/>
    </source>
</evidence>
<evidence type="ECO:0000256" key="12">
    <source>
        <dbReference type="RuleBase" id="RU000682"/>
    </source>
</evidence>
<dbReference type="CDD" id="cd00086">
    <property type="entry name" value="homeodomain"/>
    <property type="match status" value="1"/>
</dbReference>
<dbReference type="PROSITE" id="PS00027">
    <property type="entry name" value="HOMEOBOX_1"/>
    <property type="match status" value="1"/>
</dbReference>
<dbReference type="GO" id="GO:0030154">
    <property type="term" value="P:cell differentiation"/>
    <property type="evidence" value="ECO:0007669"/>
    <property type="project" value="UniProtKB-KW"/>
</dbReference>
<dbReference type="InterPro" id="IPR009057">
    <property type="entry name" value="Homeodomain-like_sf"/>
</dbReference>
<feature type="compositionally biased region" description="Pro residues" evidence="13">
    <location>
        <begin position="28"/>
        <end position="38"/>
    </location>
</feature>
<feature type="region of interest" description="Disordered" evidence="13">
    <location>
        <begin position="28"/>
        <end position="59"/>
    </location>
</feature>
<evidence type="ECO:0000256" key="10">
    <source>
        <dbReference type="ARBA" id="ARBA00038351"/>
    </source>
</evidence>
<feature type="DNA-binding region" description="Homeobox" evidence="11">
    <location>
        <begin position="53"/>
        <end position="112"/>
    </location>
</feature>
<evidence type="ECO:0000256" key="13">
    <source>
        <dbReference type="SAM" id="MobiDB-lite"/>
    </source>
</evidence>
<keyword evidence="5" id="KW-0805">Transcription regulation</keyword>
<dbReference type="PROSITE" id="PS50071">
    <property type="entry name" value="HOMEOBOX_2"/>
    <property type="match status" value="1"/>
</dbReference>
<name>A0A7I8W596_9ANNE</name>
<evidence type="ECO:0000256" key="8">
    <source>
        <dbReference type="ARBA" id="ARBA00023163"/>
    </source>
</evidence>
<evidence type="ECO:0000256" key="7">
    <source>
        <dbReference type="ARBA" id="ARBA00023155"/>
    </source>
</evidence>
<dbReference type="FunFam" id="1.10.10.60:FF:000057">
    <property type="entry name" value="Short stature homeobox 2"/>
    <property type="match status" value="1"/>
</dbReference>
<keyword evidence="8" id="KW-0804">Transcription</keyword>
<evidence type="ECO:0000313" key="16">
    <source>
        <dbReference type="Proteomes" id="UP000549394"/>
    </source>
</evidence>
<dbReference type="GO" id="GO:0000981">
    <property type="term" value="F:DNA-binding transcription factor activity, RNA polymerase II-specific"/>
    <property type="evidence" value="ECO:0007669"/>
    <property type="project" value="InterPro"/>
</dbReference>
<dbReference type="Pfam" id="PF00046">
    <property type="entry name" value="Homeodomain"/>
    <property type="match status" value="1"/>
</dbReference>
<evidence type="ECO:0000259" key="14">
    <source>
        <dbReference type="PROSITE" id="PS50071"/>
    </source>
</evidence>
<dbReference type="SUPFAM" id="SSF46689">
    <property type="entry name" value="Homeodomain-like"/>
    <property type="match status" value="1"/>
</dbReference>
<evidence type="ECO:0000256" key="1">
    <source>
        <dbReference type="ARBA" id="ARBA00004123"/>
    </source>
</evidence>
<evidence type="ECO:0000256" key="6">
    <source>
        <dbReference type="ARBA" id="ARBA00023125"/>
    </source>
</evidence>
<dbReference type="InterPro" id="IPR001356">
    <property type="entry name" value="HD"/>
</dbReference>
<keyword evidence="16" id="KW-1185">Reference proteome</keyword>
<comment type="similarity">
    <text evidence="10">Belongs to the paired homeobox family. Unc-4 subfamily.</text>
</comment>
<feature type="compositionally biased region" description="Basic residues" evidence="13">
    <location>
        <begin position="149"/>
        <end position="162"/>
    </location>
</feature>
<keyword evidence="3" id="KW-0221">Differentiation</keyword>
<evidence type="ECO:0000256" key="5">
    <source>
        <dbReference type="ARBA" id="ARBA00023015"/>
    </source>
</evidence>
<feature type="compositionally biased region" description="Acidic residues" evidence="13">
    <location>
        <begin position="172"/>
        <end position="188"/>
    </location>
</feature>
<dbReference type="EMBL" id="CAJFCJ010000019">
    <property type="protein sequence ID" value="CAD5123668.1"/>
    <property type="molecule type" value="Genomic_DNA"/>
</dbReference>
<accession>A0A7I8W596</accession>
<evidence type="ECO:0000256" key="11">
    <source>
        <dbReference type="PROSITE-ProRule" id="PRU00108"/>
    </source>
</evidence>
<keyword evidence="2" id="KW-0217">Developmental protein</keyword>
<reference evidence="15 16" key="1">
    <citation type="submission" date="2020-08" db="EMBL/GenBank/DDBJ databases">
        <authorList>
            <person name="Hejnol A."/>
        </authorList>
    </citation>
    <scope>NUCLEOTIDE SEQUENCE [LARGE SCALE GENOMIC DNA]</scope>
</reference>
<dbReference type="SMART" id="SM00389">
    <property type="entry name" value="HOX"/>
    <property type="match status" value="1"/>
</dbReference>
<keyword evidence="9 11" id="KW-0539">Nucleus</keyword>
<keyword evidence="6 11" id="KW-0238">DNA-binding</keyword>
<keyword evidence="4" id="KW-0524">Neurogenesis</keyword>
<dbReference type="PANTHER" id="PTHR46799:SF1">
    <property type="entry name" value="HOMEOBOX PROTEIN UNC-4 HOMOLOG"/>
    <property type="match status" value="1"/>
</dbReference>
<evidence type="ECO:0000256" key="4">
    <source>
        <dbReference type="ARBA" id="ARBA00022902"/>
    </source>
</evidence>
<dbReference type="PANTHER" id="PTHR46799">
    <property type="entry name" value="HOMEOBOX PROTEIN UNC-4 HOMOLOG"/>
    <property type="match status" value="1"/>
</dbReference>
<dbReference type="GO" id="GO:0007399">
    <property type="term" value="P:nervous system development"/>
    <property type="evidence" value="ECO:0007669"/>
    <property type="project" value="UniProtKB-KW"/>
</dbReference>
<comment type="caution">
    <text evidence="15">The sequence shown here is derived from an EMBL/GenBank/DDBJ whole genome shotgun (WGS) entry which is preliminary data.</text>
</comment>
<proteinExistence type="inferred from homology"/>
<evidence type="ECO:0000256" key="2">
    <source>
        <dbReference type="ARBA" id="ARBA00022473"/>
    </source>
</evidence>
<evidence type="ECO:0000256" key="3">
    <source>
        <dbReference type="ARBA" id="ARBA00022782"/>
    </source>
</evidence>
<dbReference type="InterPro" id="IPR017970">
    <property type="entry name" value="Homeobox_CS"/>
</dbReference>
<feature type="compositionally biased region" description="Basic and acidic residues" evidence="13">
    <location>
        <begin position="135"/>
        <end position="148"/>
    </location>
</feature>
<organism evidence="15 16">
    <name type="scientific">Dimorphilus gyrociliatus</name>
    <dbReference type="NCBI Taxonomy" id="2664684"/>
    <lineage>
        <taxon>Eukaryota</taxon>
        <taxon>Metazoa</taxon>
        <taxon>Spiralia</taxon>
        <taxon>Lophotrochozoa</taxon>
        <taxon>Annelida</taxon>
        <taxon>Polychaeta</taxon>
        <taxon>Polychaeta incertae sedis</taxon>
        <taxon>Dinophilidae</taxon>
        <taxon>Dimorphilus</taxon>
    </lineage>
</organism>
<feature type="domain" description="Homeobox" evidence="14">
    <location>
        <begin position="51"/>
        <end position="111"/>
    </location>
</feature>
<comment type="subcellular location">
    <subcellularLocation>
        <location evidence="1 11 12">Nucleus</location>
    </subcellularLocation>
</comment>
<dbReference type="Gene3D" id="1.10.10.60">
    <property type="entry name" value="Homeodomain-like"/>
    <property type="match status" value="1"/>
</dbReference>